<dbReference type="EMBL" id="JWLZ01000169">
    <property type="protein sequence ID" value="KHT62853.1"/>
    <property type="molecule type" value="Genomic_DNA"/>
</dbReference>
<dbReference type="GO" id="GO:0005886">
    <property type="term" value="C:plasma membrane"/>
    <property type="evidence" value="ECO:0007669"/>
    <property type="project" value="TreeGrafter"/>
</dbReference>
<feature type="transmembrane region" description="Helical" evidence="1">
    <location>
        <begin position="6"/>
        <end position="25"/>
    </location>
</feature>
<organism evidence="2 3">
    <name type="scientific">Photobacterium gaetbulicola</name>
    <dbReference type="NCBI Taxonomy" id="1295392"/>
    <lineage>
        <taxon>Bacteria</taxon>
        <taxon>Pseudomonadati</taxon>
        <taxon>Pseudomonadota</taxon>
        <taxon>Gammaproteobacteria</taxon>
        <taxon>Vibrionales</taxon>
        <taxon>Vibrionaceae</taxon>
        <taxon>Photobacterium</taxon>
    </lineage>
</organism>
<dbReference type="GO" id="GO:0019645">
    <property type="term" value="P:anaerobic electron transport chain"/>
    <property type="evidence" value="ECO:0007669"/>
    <property type="project" value="InterPro"/>
</dbReference>
<dbReference type="Pfam" id="PF04976">
    <property type="entry name" value="DmsC"/>
    <property type="match status" value="1"/>
</dbReference>
<evidence type="ECO:0000313" key="2">
    <source>
        <dbReference type="EMBL" id="KHT62853.1"/>
    </source>
</evidence>
<protein>
    <submittedName>
        <fullName evidence="2">Dimethyl sulfoxide reductase</fullName>
    </submittedName>
</protein>
<name>A0A0B9G263_9GAMM</name>
<dbReference type="RefSeq" id="WP_039463876.1">
    <property type="nucleotide sequence ID" value="NZ_JWLZ01000169.1"/>
</dbReference>
<keyword evidence="1" id="KW-0472">Membrane</keyword>
<dbReference type="GO" id="GO:0009389">
    <property type="term" value="F:dimethyl sulfoxide reductase activity"/>
    <property type="evidence" value="ECO:0007669"/>
    <property type="project" value="TreeGrafter"/>
</dbReference>
<feature type="transmembrane region" description="Helical" evidence="1">
    <location>
        <begin position="46"/>
        <end position="66"/>
    </location>
</feature>
<feature type="transmembrane region" description="Helical" evidence="1">
    <location>
        <begin position="181"/>
        <end position="202"/>
    </location>
</feature>
<feature type="transmembrane region" description="Helical" evidence="1">
    <location>
        <begin position="253"/>
        <end position="275"/>
    </location>
</feature>
<reference evidence="2 3" key="1">
    <citation type="submission" date="2014-12" db="EMBL/GenBank/DDBJ databases">
        <title>Genome sequencing of Photobacterium gaetbulicola AD005a.</title>
        <authorList>
            <person name="Adrian T.G.S."/>
            <person name="Chan K.G."/>
        </authorList>
    </citation>
    <scope>NUCLEOTIDE SEQUENCE [LARGE SCALE GENOMIC DNA]</scope>
    <source>
        <strain evidence="2 3">AD005a</strain>
    </source>
</reference>
<proteinExistence type="predicted"/>
<keyword evidence="1" id="KW-0812">Transmembrane</keyword>
<dbReference type="AlphaFoldDB" id="A0A0B9G263"/>
<keyword evidence="1" id="KW-1133">Transmembrane helix</keyword>
<evidence type="ECO:0000313" key="3">
    <source>
        <dbReference type="Proteomes" id="UP000031278"/>
    </source>
</evidence>
<feature type="transmembrane region" description="Helical" evidence="1">
    <location>
        <begin position="115"/>
        <end position="137"/>
    </location>
</feature>
<dbReference type="PANTHER" id="PTHR38095:SF3">
    <property type="entry name" value="ANAEROBIC DIMETHYL SULFOXIDE REDUCTASE, SUBUNIT C"/>
    <property type="match status" value="1"/>
</dbReference>
<dbReference type="Proteomes" id="UP000031278">
    <property type="component" value="Unassembled WGS sequence"/>
</dbReference>
<accession>A0A0B9G263</accession>
<feature type="transmembrane region" description="Helical" evidence="1">
    <location>
        <begin position="222"/>
        <end position="241"/>
    </location>
</feature>
<dbReference type="InterPro" id="IPR007059">
    <property type="entry name" value="DmsC"/>
</dbReference>
<comment type="caution">
    <text evidence="2">The sequence shown here is derived from an EMBL/GenBank/DDBJ whole genome shotgun (WGS) entry which is preliminary data.</text>
</comment>
<gene>
    <name evidence="2" type="ORF">RJ45_15270</name>
</gene>
<dbReference type="PANTHER" id="PTHR38095">
    <property type="entry name" value="ANAEROBIC DIMETHYL SULFOXIDE REDUCTASE CHAIN YNFH"/>
    <property type="match status" value="1"/>
</dbReference>
<dbReference type="GO" id="GO:0009390">
    <property type="term" value="C:dimethyl sulfoxide reductase complex"/>
    <property type="evidence" value="ECO:0007669"/>
    <property type="project" value="TreeGrafter"/>
</dbReference>
<sequence>MAWHEWPLILFTVLAQTAVGAYLLLGGVILKGNLCVGVNYRLHKAMFFLWVLMGLGFAASTMHLGSPLRAFNALNQVGSSWLSNEIFTGSVFFALGGGYWLLEMLDKGNETLRKLLLAAGMLVGIAFMYSMIKLYLLDTVPTWNTVYTPIAFVMTMLTSGLIFGHLLLTGSQHKMATLDRILPFIGSLAVAISLTALVSQLIGLGDIQTSVATASELIPNMAQLQVIRVGLLLGALAVWFIPNLMNSRPGVAVMVLSFTLVLLSELVGRGIFYGLHMTVGI</sequence>
<evidence type="ECO:0000256" key="1">
    <source>
        <dbReference type="SAM" id="Phobius"/>
    </source>
</evidence>
<feature type="transmembrane region" description="Helical" evidence="1">
    <location>
        <begin position="86"/>
        <end position="103"/>
    </location>
</feature>
<feature type="transmembrane region" description="Helical" evidence="1">
    <location>
        <begin position="149"/>
        <end position="169"/>
    </location>
</feature>